<accession>A0ABP9FMZ5</accession>
<sequence>MSALSPNKPGPSRRRRHKLSPKKLLSSKWTRVEPIDWQKHFMVVKVTIDEDGVVVLCHIEAIINRKRYRIDWRELNDDAIWLPGWR</sequence>
<evidence type="ECO:0008006" key="3">
    <source>
        <dbReference type="Google" id="ProtNLM"/>
    </source>
</evidence>
<dbReference type="NCBIfam" id="TIGR02450">
    <property type="entry name" value="TIGR02450 family Trp-rich protein"/>
    <property type="match status" value="1"/>
</dbReference>
<keyword evidence="2" id="KW-1185">Reference proteome</keyword>
<dbReference type="EMBL" id="BAABJZ010000105">
    <property type="protein sequence ID" value="GAA4902138.1"/>
    <property type="molecule type" value="Genomic_DNA"/>
</dbReference>
<dbReference type="RefSeq" id="WP_345337304.1">
    <property type="nucleotide sequence ID" value="NZ_BAABJZ010000105.1"/>
</dbReference>
<dbReference type="Pfam" id="PF09493">
    <property type="entry name" value="DUF2389"/>
    <property type="match status" value="1"/>
</dbReference>
<name>A0ABP9FMZ5_9GAMM</name>
<reference evidence="2" key="1">
    <citation type="journal article" date="2019" name="Int. J. Syst. Evol. Microbiol.">
        <title>The Global Catalogue of Microorganisms (GCM) 10K type strain sequencing project: providing services to taxonomists for standard genome sequencing and annotation.</title>
        <authorList>
            <consortium name="The Broad Institute Genomics Platform"/>
            <consortium name="The Broad Institute Genome Sequencing Center for Infectious Disease"/>
            <person name="Wu L."/>
            <person name="Ma J."/>
        </authorList>
    </citation>
    <scope>NUCLEOTIDE SEQUENCE [LARGE SCALE GENOMIC DNA]</scope>
    <source>
        <strain evidence="2">JCM 18401</strain>
    </source>
</reference>
<dbReference type="Proteomes" id="UP001499988">
    <property type="component" value="Unassembled WGS sequence"/>
</dbReference>
<dbReference type="InterPro" id="IPR012663">
    <property type="entry name" value="CHP02450_Tryp"/>
</dbReference>
<gene>
    <name evidence="1" type="ORF">GCM10023333_40260</name>
</gene>
<evidence type="ECO:0000313" key="1">
    <source>
        <dbReference type="EMBL" id="GAA4902138.1"/>
    </source>
</evidence>
<comment type="caution">
    <text evidence="1">The sequence shown here is derived from an EMBL/GenBank/DDBJ whole genome shotgun (WGS) entry which is preliminary data.</text>
</comment>
<protein>
    <recommendedName>
        <fullName evidence="3">TIGR02450 family Trp-rich protein</fullName>
    </recommendedName>
</protein>
<proteinExistence type="predicted"/>
<organism evidence="1 2">
    <name type="scientific">Ferrimonas pelagia</name>
    <dbReference type="NCBI Taxonomy" id="1177826"/>
    <lineage>
        <taxon>Bacteria</taxon>
        <taxon>Pseudomonadati</taxon>
        <taxon>Pseudomonadota</taxon>
        <taxon>Gammaproteobacteria</taxon>
        <taxon>Alteromonadales</taxon>
        <taxon>Ferrimonadaceae</taxon>
        <taxon>Ferrimonas</taxon>
    </lineage>
</organism>
<evidence type="ECO:0000313" key="2">
    <source>
        <dbReference type="Proteomes" id="UP001499988"/>
    </source>
</evidence>